<comment type="caution">
    <text evidence="3">The sequence shown here is derived from an EMBL/GenBank/DDBJ whole genome shotgun (WGS) entry which is preliminary data.</text>
</comment>
<dbReference type="SUPFAM" id="SSF54637">
    <property type="entry name" value="Thioesterase/thiol ester dehydrase-isomerase"/>
    <property type="match status" value="2"/>
</dbReference>
<evidence type="ECO:0000259" key="2">
    <source>
        <dbReference type="Pfam" id="PF22622"/>
    </source>
</evidence>
<dbReference type="EMBL" id="NAFI01000155">
    <property type="protein sequence ID" value="OSJ15354.1"/>
    <property type="molecule type" value="Genomic_DNA"/>
</dbReference>
<dbReference type="CDD" id="cd03448">
    <property type="entry name" value="HDE_HSD"/>
    <property type="match status" value="1"/>
</dbReference>
<dbReference type="InterPro" id="IPR054357">
    <property type="entry name" value="MFE-2_N"/>
</dbReference>
<dbReference type="InterPro" id="IPR002539">
    <property type="entry name" value="MaoC-like_dom"/>
</dbReference>
<dbReference type="GO" id="GO:0003857">
    <property type="term" value="F:(3S)-3-hydroxyacyl-CoA dehydrogenase (NAD+) activity"/>
    <property type="evidence" value="ECO:0007669"/>
    <property type="project" value="TreeGrafter"/>
</dbReference>
<dbReference type="GO" id="GO:0006635">
    <property type="term" value="P:fatty acid beta-oxidation"/>
    <property type="evidence" value="ECO:0007669"/>
    <property type="project" value="TreeGrafter"/>
</dbReference>
<dbReference type="Pfam" id="PF01575">
    <property type="entry name" value="MaoC_dehydratas"/>
    <property type="match status" value="1"/>
</dbReference>
<gene>
    <name evidence="3" type="ORF">BSZ18_07860</name>
</gene>
<organism evidence="3 4">
    <name type="scientific">Bradyrhizobium canariense</name>
    <dbReference type="NCBI Taxonomy" id="255045"/>
    <lineage>
        <taxon>Bacteria</taxon>
        <taxon>Pseudomonadati</taxon>
        <taxon>Pseudomonadota</taxon>
        <taxon>Alphaproteobacteria</taxon>
        <taxon>Hyphomicrobiales</taxon>
        <taxon>Nitrobacteraceae</taxon>
        <taxon>Bradyrhizobium</taxon>
    </lineage>
</organism>
<dbReference type="RefSeq" id="WP_085358409.1">
    <property type="nucleotide sequence ID" value="NZ_NAFD01000164.1"/>
</dbReference>
<feature type="domain" description="Peroxisomal multifunctional enzyme type 2-like N-terminal" evidence="2">
    <location>
        <begin position="18"/>
        <end position="137"/>
    </location>
</feature>
<protein>
    <submittedName>
        <fullName evidence="3">3-alpha,7-alpha, 12-alpha-trihydroxy-5-beta-cholest-24-enoyl-CoA hydratase</fullName>
    </submittedName>
</protein>
<dbReference type="InterPro" id="IPR029069">
    <property type="entry name" value="HotDog_dom_sf"/>
</dbReference>
<feature type="domain" description="MaoC-like" evidence="1">
    <location>
        <begin position="163"/>
        <end position="277"/>
    </location>
</feature>
<proteinExistence type="predicted"/>
<dbReference type="GO" id="GO:0044594">
    <property type="term" value="F:17-beta-hydroxysteroid dehydrogenase (NAD+) activity"/>
    <property type="evidence" value="ECO:0007669"/>
    <property type="project" value="TreeGrafter"/>
</dbReference>
<dbReference type="OrthoDB" id="5522043at2"/>
<evidence type="ECO:0000313" key="4">
    <source>
        <dbReference type="Proteomes" id="UP000193553"/>
    </source>
</evidence>
<dbReference type="AlphaFoldDB" id="A0A1X3GQ45"/>
<evidence type="ECO:0000259" key="1">
    <source>
        <dbReference type="Pfam" id="PF01575"/>
    </source>
</evidence>
<sequence length="285" mass="31176">MSINYEELMALKNLGQTYRYGERDVMLYALAIGMGSDPMNEQELAFVNEIAATPRPLKVVPTFASIAAGFAEPGDMNLNSLALDGERDITFHNLLPSAAHGLADSFVTGVYDKGKDNGAVIRYETVLKDSRAEPLATLVTSYFAPHDGGFGGPSIAQPKPHQIPTRTPDRTVDIPTRLDQGLIYRLCGDRHPLHSDPEYARRAGFCKPILHGLCTYGISCRGILSSYADYDPNAIKRHAARFSAPVYPGDIVTLDIWKDDDVISFEARVEARGVKVIKHGITVLG</sequence>
<reference evidence="3 4" key="1">
    <citation type="submission" date="2017-03" db="EMBL/GenBank/DDBJ databases">
        <title>Whole genome sequences of fourteen strains of Bradyrhizobium canariense and one strain of Bradyrhizobium japonicum isolated from Lupinus (Papilionoideae: Genisteae) species in Algeria.</title>
        <authorList>
            <person name="Crovadore J."/>
            <person name="Chekireb D."/>
            <person name="Brachmann A."/>
            <person name="Chablais R."/>
            <person name="Cochard B."/>
            <person name="Lefort F."/>
        </authorList>
    </citation>
    <scope>NUCLEOTIDE SEQUENCE [LARGE SCALE GENOMIC DNA]</scope>
    <source>
        <strain evidence="3 4">UBMA195</strain>
    </source>
</reference>
<dbReference type="GO" id="GO:0004300">
    <property type="term" value="F:enoyl-CoA hydratase activity"/>
    <property type="evidence" value="ECO:0007669"/>
    <property type="project" value="TreeGrafter"/>
</dbReference>
<dbReference type="Gene3D" id="3.10.129.10">
    <property type="entry name" value="Hotdog Thioesterase"/>
    <property type="match status" value="1"/>
</dbReference>
<dbReference type="PANTHER" id="PTHR13078">
    <property type="entry name" value="PEROXISOMAL MULTIFUNCTIONAL ENZYME TYPE 2-RELATED"/>
    <property type="match status" value="1"/>
</dbReference>
<accession>A0A1X3GQ45</accession>
<evidence type="ECO:0000313" key="3">
    <source>
        <dbReference type="EMBL" id="OSJ15354.1"/>
    </source>
</evidence>
<dbReference type="Proteomes" id="UP000193553">
    <property type="component" value="Unassembled WGS sequence"/>
</dbReference>
<dbReference type="PANTHER" id="PTHR13078:SF56">
    <property type="entry name" value="PEROXISOMAL MULTIFUNCTIONAL ENZYME TYPE 2"/>
    <property type="match status" value="1"/>
</dbReference>
<dbReference type="Pfam" id="PF22622">
    <property type="entry name" value="MFE-2_hydrat-2_N"/>
    <property type="match status" value="1"/>
</dbReference>
<name>A0A1X3GQ45_9BRAD</name>